<feature type="transmembrane region" description="Helical" evidence="8">
    <location>
        <begin position="280"/>
        <end position="302"/>
    </location>
</feature>
<dbReference type="InterPro" id="IPR005828">
    <property type="entry name" value="MFS_sugar_transport-like"/>
</dbReference>
<evidence type="ECO:0000259" key="9">
    <source>
        <dbReference type="PROSITE" id="PS50850"/>
    </source>
</evidence>
<evidence type="ECO:0000256" key="8">
    <source>
        <dbReference type="SAM" id="Phobius"/>
    </source>
</evidence>
<dbReference type="InterPro" id="IPR036259">
    <property type="entry name" value="MFS_trans_sf"/>
</dbReference>
<keyword evidence="3" id="KW-1003">Cell membrane</keyword>
<dbReference type="OrthoDB" id="3690818at2"/>
<feature type="domain" description="Major facilitator superfamily (MFS) profile" evidence="9">
    <location>
        <begin position="22"/>
        <end position="429"/>
    </location>
</feature>
<keyword evidence="2" id="KW-0813">Transport</keyword>
<dbReference type="InterPro" id="IPR020846">
    <property type="entry name" value="MFS_dom"/>
</dbReference>
<keyword evidence="4 8" id="KW-0812">Transmembrane</keyword>
<feature type="transmembrane region" description="Helical" evidence="8">
    <location>
        <begin position="309"/>
        <end position="328"/>
    </location>
</feature>
<dbReference type="AlphaFoldDB" id="A0A1T2YGM5"/>
<feature type="transmembrane region" description="Helical" evidence="8">
    <location>
        <begin position="242"/>
        <end position="260"/>
    </location>
</feature>
<dbReference type="SUPFAM" id="SSF103473">
    <property type="entry name" value="MFS general substrate transporter"/>
    <property type="match status" value="1"/>
</dbReference>
<evidence type="ECO:0000256" key="4">
    <source>
        <dbReference type="ARBA" id="ARBA00022692"/>
    </source>
</evidence>
<evidence type="ECO:0000256" key="1">
    <source>
        <dbReference type="ARBA" id="ARBA00004651"/>
    </source>
</evidence>
<feature type="transmembrane region" description="Helical" evidence="8">
    <location>
        <begin position="194"/>
        <end position="213"/>
    </location>
</feature>
<evidence type="ECO:0000256" key="2">
    <source>
        <dbReference type="ARBA" id="ARBA00022448"/>
    </source>
</evidence>
<gene>
    <name evidence="10" type="ORF">BFW87_19725</name>
</gene>
<keyword evidence="6 8" id="KW-1133">Transmembrane helix</keyword>
<feature type="transmembrane region" description="Helical" evidence="8">
    <location>
        <begin position="374"/>
        <end position="396"/>
    </location>
</feature>
<feature type="transmembrane region" description="Helical" evidence="8">
    <location>
        <begin position="159"/>
        <end position="182"/>
    </location>
</feature>
<keyword evidence="5" id="KW-0769">Symport</keyword>
<feature type="transmembrane region" description="Helical" evidence="8">
    <location>
        <begin position="61"/>
        <end position="82"/>
    </location>
</feature>
<evidence type="ECO:0000256" key="6">
    <source>
        <dbReference type="ARBA" id="ARBA00022989"/>
    </source>
</evidence>
<sequence length="429" mass="46140">MTALSSTPATPVTERAKPLWKPVGAALIGNTLEWFDLSVYAYFALTISKVFFPAADPAVSLFLAFATFGISFLIRPLGAAVLGSYADRQGRKKALSLSIMLMLIGTAMIAVMPSYAAVGIIAPLGILLARLLQGFSAGGEFGSSTAFMMEHAPQKTRNFVASLQFASQGFGVVIASLFGYFLTTYLDDHQMLEWGWRVPFFFGLILGPVGLYIRRTVDESPDFKESEPGSQPLREVLVSQKTLLLVAMGVLIVSTASNFMMKYMPSYASTTLNIPQSSGFLATLTGGLILTLVTPVVGFIAGYVSRIKIMLWASCIYILSIFPAFVWLNKVPSATSLLLVVSMMALIKAVYFAPLASLMADVFPIRTRVTGMSLSYNLSVTIFGGFAPVIATGLIALTGSQLAPSFYLILAAALSISALWVAKRKLKLS</sequence>
<dbReference type="InterPro" id="IPR051084">
    <property type="entry name" value="H+-coupled_symporters"/>
</dbReference>
<dbReference type="GO" id="GO:0015293">
    <property type="term" value="F:symporter activity"/>
    <property type="evidence" value="ECO:0007669"/>
    <property type="project" value="UniProtKB-KW"/>
</dbReference>
<reference evidence="10 11" key="1">
    <citation type="submission" date="2016-12" db="EMBL/GenBank/DDBJ databases">
        <title>Draft genome sequences of seven strains of Pseudomonas fluorescens that produce 4-formylaminooxyvinylglycine.</title>
        <authorList>
            <person name="Okrent R.A."/>
            <person name="Manning V.A."/>
            <person name="Trippe K.M."/>
        </authorList>
    </citation>
    <scope>NUCLEOTIDE SEQUENCE [LARGE SCALE GENOMIC DNA]</scope>
    <source>
        <strain evidence="10 11">P5A</strain>
    </source>
</reference>
<dbReference type="Pfam" id="PF00083">
    <property type="entry name" value="Sugar_tr"/>
    <property type="match status" value="1"/>
</dbReference>
<feature type="transmembrane region" description="Helical" evidence="8">
    <location>
        <begin position="402"/>
        <end position="422"/>
    </location>
</feature>
<dbReference type="Gene3D" id="1.20.1250.20">
    <property type="entry name" value="MFS general substrate transporter like domains"/>
    <property type="match status" value="2"/>
</dbReference>
<dbReference type="InterPro" id="IPR005829">
    <property type="entry name" value="Sugar_transporter_CS"/>
</dbReference>
<evidence type="ECO:0000256" key="3">
    <source>
        <dbReference type="ARBA" id="ARBA00022475"/>
    </source>
</evidence>
<evidence type="ECO:0000313" key="10">
    <source>
        <dbReference type="EMBL" id="OPA91238.1"/>
    </source>
</evidence>
<dbReference type="FunFam" id="1.20.1250.20:FF:000001">
    <property type="entry name" value="Dicarboxylate MFS transporter"/>
    <property type="match status" value="1"/>
</dbReference>
<evidence type="ECO:0000256" key="5">
    <source>
        <dbReference type="ARBA" id="ARBA00022847"/>
    </source>
</evidence>
<comment type="caution">
    <text evidence="10">The sequence shown here is derived from an EMBL/GenBank/DDBJ whole genome shotgun (WGS) entry which is preliminary data.</text>
</comment>
<dbReference type="RefSeq" id="WP_078741404.1">
    <property type="nucleotide sequence ID" value="NZ_MSDF01000025.1"/>
</dbReference>
<proteinExistence type="predicted"/>
<feature type="transmembrane region" description="Helical" evidence="8">
    <location>
        <begin position="334"/>
        <end position="353"/>
    </location>
</feature>
<comment type="subcellular location">
    <subcellularLocation>
        <location evidence="1">Cell membrane</location>
        <topology evidence="1">Multi-pass membrane protein</topology>
    </subcellularLocation>
</comment>
<dbReference type="PANTHER" id="PTHR43528">
    <property type="entry name" value="ALPHA-KETOGLUTARATE PERMEASE"/>
    <property type="match status" value="1"/>
</dbReference>
<dbReference type="EMBL" id="MSDF01000025">
    <property type="protein sequence ID" value="OPA91238.1"/>
    <property type="molecule type" value="Genomic_DNA"/>
</dbReference>
<organism evidence="10 11">
    <name type="scientific">Pseudomonas fluorescens</name>
    <dbReference type="NCBI Taxonomy" id="294"/>
    <lineage>
        <taxon>Bacteria</taxon>
        <taxon>Pseudomonadati</taxon>
        <taxon>Pseudomonadota</taxon>
        <taxon>Gammaproteobacteria</taxon>
        <taxon>Pseudomonadales</taxon>
        <taxon>Pseudomonadaceae</taxon>
        <taxon>Pseudomonas</taxon>
    </lineage>
</organism>
<accession>A0A1T2YGM5</accession>
<dbReference type="Proteomes" id="UP000190965">
    <property type="component" value="Unassembled WGS sequence"/>
</dbReference>
<dbReference type="PANTHER" id="PTHR43528:SF3">
    <property type="entry name" value="CITRATE-PROTON SYMPORTER"/>
    <property type="match status" value="1"/>
</dbReference>
<dbReference type="PROSITE" id="PS00217">
    <property type="entry name" value="SUGAR_TRANSPORT_2"/>
    <property type="match status" value="1"/>
</dbReference>
<dbReference type="GO" id="GO:0005886">
    <property type="term" value="C:plasma membrane"/>
    <property type="evidence" value="ECO:0007669"/>
    <property type="project" value="UniProtKB-SubCell"/>
</dbReference>
<evidence type="ECO:0000313" key="11">
    <source>
        <dbReference type="Proteomes" id="UP000190965"/>
    </source>
</evidence>
<protein>
    <recommendedName>
        <fullName evidence="9">Major facilitator superfamily (MFS) profile domain-containing protein</fullName>
    </recommendedName>
</protein>
<keyword evidence="7 8" id="KW-0472">Membrane</keyword>
<feature type="transmembrane region" description="Helical" evidence="8">
    <location>
        <begin position="94"/>
        <end position="112"/>
    </location>
</feature>
<name>A0A1T2YGM5_PSEFL</name>
<dbReference type="PROSITE" id="PS50850">
    <property type="entry name" value="MFS"/>
    <property type="match status" value="1"/>
</dbReference>
<feature type="transmembrane region" description="Helical" evidence="8">
    <location>
        <begin position="118"/>
        <end position="138"/>
    </location>
</feature>
<evidence type="ECO:0000256" key="7">
    <source>
        <dbReference type="ARBA" id="ARBA00023136"/>
    </source>
</evidence>